<dbReference type="PROSITE" id="PS50097">
    <property type="entry name" value="BTB"/>
    <property type="match status" value="1"/>
</dbReference>
<evidence type="ECO:0000259" key="1">
    <source>
        <dbReference type="PROSITE" id="PS50097"/>
    </source>
</evidence>
<protein>
    <recommendedName>
        <fullName evidence="1">BTB domain-containing protein</fullName>
    </recommendedName>
</protein>
<feature type="domain" description="BTB" evidence="1">
    <location>
        <begin position="23"/>
        <end position="90"/>
    </location>
</feature>
<dbReference type="Proteomes" id="UP000308802">
    <property type="component" value="Unassembled WGS sequence"/>
</dbReference>
<dbReference type="PANTHER" id="PTHR47843:SF2">
    <property type="entry name" value="BTB DOMAIN-CONTAINING PROTEIN"/>
    <property type="match status" value="1"/>
</dbReference>
<dbReference type="Gene3D" id="3.30.710.10">
    <property type="entry name" value="Potassium Channel Kv1.1, Chain A"/>
    <property type="match status" value="1"/>
</dbReference>
<dbReference type="PANTHER" id="PTHR47843">
    <property type="entry name" value="BTB DOMAIN-CONTAINING PROTEIN-RELATED"/>
    <property type="match status" value="1"/>
</dbReference>
<proteinExistence type="predicted"/>
<accession>A0A4S9AJW0</accession>
<dbReference type="Pfam" id="PF00651">
    <property type="entry name" value="BTB"/>
    <property type="match status" value="1"/>
</dbReference>
<dbReference type="InterPro" id="IPR011333">
    <property type="entry name" value="SKP1/BTB/POZ_sf"/>
</dbReference>
<name>A0A4S9AJW0_AURPU</name>
<gene>
    <name evidence="2" type="ORF">D6D19_01061</name>
</gene>
<dbReference type="AlphaFoldDB" id="A0A4S9AJW0"/>
<evidence type="ECO:0000313" key="2">
    <source>
        <dbReference type="EMBL" id="THW79603.1"/>
    </source>
</evidence>
<evidence type="ECO:0000313" key="3">
    <source>
        <dbReference type="Proteomes" id="UP000308802"/>
    </source>
</evidence>
<organism evidence="2 3">
    <name type="scientific">Aureobasidium pullulans</name>
    <name type="common">Black yeast</name>
    <name type="synonym">Pullularia pullulans</name>
    <dbReference type="NCBI Taxonomy" id="5580"/>
    <lineage>
        <taxon>Eukaryota</taxon>
        <taxon>Fungi</taxon>
        <taxon>Dikarya</taxon>
        <taxon>Ascomycota</taxon>
        <taxon>Pezizomycotina</taxon>
        <taxon>Dothideomycetes</taxon>
        <taxon>Dothideomycetidae</taxon>
        <taxon>Dothideales</taxon>
        <taxon>Saccotheciaceae</taxon>
        <taxon>Aureobasidium</taxon>
    </lineage>
</organism>
<dbReference type="SUPFAM" id="SSF54695">
    <property type="entry name" value="POZ domain"/>
    <property type="match status" value="1"/>
</dbReference>
<dbReference type="InterPro" id="IPR000210">
    <property type="entry name" value="BTB/POZ_dom"/>
</dbReference>
<dbReference type="CDD" id="cd18186">
    <property type="entry name" value="BTB_POZ_ZBTB_KLHL-like"/>
    <property type="match status" value="1"/>
</dbReference>
<dbReference type="SMART" id="SM00225">
    <property type="entry name" value="BTB"/>
    <property type="match status" value="1"/>
</dbReference>
<dbReference type="EMBL" id="QZAO01000015">
    <property type="protein sequence ID" value="THW79603.1"/>
    <property type="molecule type" value="Genomic_DNA"/>
</dbReference>
<sequence>MSSSSSSKSKSLSSTKFLYSPIITVRVGPDKQEFCIHKGVLCSNSKYFAKALSGQFQEAKTNTVELDDVHMLLFKVFVVWLYTGKLIYESSDPSVSAQDEFEKLDTMLDDQYPFDREYDPESFMPMADDLSEFDAEDPTTWTHTILCALFVLADRLDTPRLKVLVLDTIAGRERCMDILPSDTAILYSYANTTKSSPLRRLMVHIAAYTSSFGQSSCTWNHLPLEFLTAVLVTLGRRLPAKQCKSCFDDALINNLISGRVIDDVDRTEDVPPFRRDLCFYHEHQDEEEKEACRAEREKQSGSG</sequence>
<comment type="caution">
    <text evidence="2">The sequence shown here is derived from an EMBL/GenBank/DDBJ whole genome shotgun (WGS) entry which is preliminary data.</text>
</comment>
<reference evidence="2 3" key="1">
    <citation type="submission" date="2018-10" db="EMBL/GenBank/DDBJ databases">
        <title>Fifty Aureobasidium pullulans genomes reveal a recombining polyextremotolerant generalist.</title>
        <authorList>
            <person name="Gostincar C."/>
            <person name="Turk M."/>
            <person name="Zajc J."/>
            <person name="Gunde-Cimerman N."/>
        </authorList>
    </citation>
    <scope>NUCLEOTIDE SEQUENCE [LARGE SCALE GENOMIC DNA]</scope>
    <source>
        <strain evidence="2 3">EXF-10659</strain>
    </source>
</reference>